<evidence type="ECO:0000256" key="1">
    <source>
        <dbReference type="ARBA" id="ARBA00022679"/>
    </source>
</evidence>
<proteinExistence type="predicted"/>
<dbReference type="Proteomes" id="UP001183414">
    <property type="component" value="Unassembled WGS sequence"/>
</dbReference>
<keyword evidence="1" id="KW-0808">Transferase</keyword>
<gene>
    <name evidence="4" type="ORF">RM572_24030</name>
</gene>
<dbReference type="EMBL" id="JAVREQ010000027">
    <property type="protein sequence ID" value="MDT0381835.1"/>
    <property type="molecule type" value="Genomic_DNA"/>
</dbReference>
<reference evidence="5" key="1">
    <citation type="submission" date="2023-07" db="EMBL/GenBank/DDBJ databases">
        <title>30 novel species of actinomycetes from the DSMZ collection.</title>
        <authorList>
            <person name="Nouioui I."/>
        </authorList>
    </citation>
    <scope>NUCLEOTIDE SEQUENCE [LARGE SCALE GENOMIC DNA]</scope>
    <source>
        <strain evidence="5">DSM 42041</strain>
    </source>
</reference>
<dbReference type="InterPro" id="IPR000182">
    <property type="entry name" value="GNAT_dom"/>
</dbReference>
<dbReference type="PANTHER" id="PTHR43877:SF1">
    <property type="entry name" value="ACETYLTRANSFERASE"/>
    <property type="match status" value="1"/>
</dbReference>
<dbReference type="Pfam" id="PF00583">
    <property type="entry name" value="Acetyltransf_1"/>
    <property type="match status" value="2"/>
</dbReference>
<dbReference type="SUPFAM" id="SSF55729">
    <property type="entry name" value="Acyl-CoA N-acyltransferases (Nat)"/>
    <property type="match status" value="2"/>
</dbReference>
<feature type="domain" description="N-acetyltransferase" evidence="3">
    <location>
        <begin position="3"/>
        <end position="155"/>
    </location>
</feature>
<dbReference type="Gene3D" id="3.40.630.30">
    <property type="match status" value="1"/>
</dbReference>
<dbReference type="RefSeq" id="WP_311675495.1">
    <property type="nucleotide sequence ID" value="NZ_JAVREQ010000027.1"/>
</dbReference>
<dbReference type="CDD" id="cd04301">
    <property type="entry name" value="NAT_SF"/>
    <property type="match status" value="1"/>
</dbReference>
<dbReference type="InterPro" id="IPR050832">
    <property type="entry name" value="Bact_Acetyltransf"/>
</dbReference>
<keyword evidence="5" id="KW-1185">Reference proteome</keyword>
<name>A0ABU2NYQ8_9ACTN</name>
<dbReference type="PROSITE" id="PS51186">
    <property type="entry name" value="GNAT"/>
    <property type="match status" value="2"/>
</dbReference>
<comment type="caution">
    <text evidence="4">The sequence shown here is derived from an EMBL/GenBank/DDBJ whole genome shotgun (WGS) entry which is preliminary data.</text>
</comment>
<keyword evidence="2" id="KW-0012">Acyltransferase</keyword>
<evidence type="ECO:0000313" key="4">
    <source>
        <dbReference type="EMBL" id="MDT0381835.1"/>
    </source>
</evidence>
<dbReference type="InterPro" id="IPR016181">
    <property type="entry name" value="Acyl_CoA_acyltransferase"/>
</dbReference>
<dbReference type="PANTHER" id="PTHR43877">
    <property type="entry name" value="AMINOALKYLPHOSPHONATE N-ACETYLTRANSFERASE-RELATED-RELATED"/>
    <property type="match status" value="1"/>
</dbReference>
<organism evidence="4 5">
    <name type="scientific">Streptomyces hazeniae</name>
    <dbReference type="NCBI Taxonomy" id="3075538"/>
    <lineage>
        <taxon>Bacteria</taxon>
        <taxon>Bacillati</taxon>
        <taxon>Actinomycetota</taxon>
        <taxon>Actinomycetes</taxon>
        <taxon>Kitasatosporales</taxon>
        <taxon>Streptomycetaceae</taxon>
        <taxon>Streptomyces</taxon>
    </lineage>
</organism>
<evidence type="ECO:0000313" key="5">
    <source>
        <dbReference type="Proteomes" id="UP001183414"/>
    </source>
</evidence>
<sequence length="310" mass="33407">MPIIVRTFRPEDAEEVAAVRTAAVPHQVCSPEAVVWDAFRSPEAMRRRRLVAVDEDGRVTGCADTGIDVESAESGHGFLLTEVRPDARGRGAGQALVAAAEARLASLGVTAVHSWVADDGCSPGFAERRGYLRGGPVRYLALDLADAVLPEPPAPLPPGTELRTAAAFTGDLRPLYEADVECVADEPGDVVVAPVPFEDWLLLNWARPDFDADLTAVALVDGAVAAYSVAQVDGRDRYWSGMTGTRRAFRGRGLARLAKTASLRRARAAGYRHAFTGNDADNRPMLAVNARLGYRPAATRWRCVKRLPPR</sequence>
<accession>A0ABU2NYQ8</accession>
<evidence type="ECO:0000256" key="2">
    <source>
        <dbReference type="ARBA" id="ARBA00023315"/>
    </source>
</evidence>
<protein>
    <submittedName>
        <fullName evidence="4">GNAT family N-acetyltransferase</fullName>
    </submittedName>
</protein>
<evidence type="ECO:0000259" key="3">
    <source>
        <dbReference type="PROSITE" id="PS51186"/>
    </source>
</evidence>
<feature type="domain" description="N-acetyltransferase" evidence="3">
    <location>
        <begin position="170"/>
        <end position="310"/>
    </location>
</feature>